<evidence type="ECO:0000256" key="1">
    <source>
        <dbReference type="ARBA" id="ARBA00004370"/>
    </source>
</evidence>
<feature type="compositionally biased region" description="Polar residues" evidence="8">
    <location>
        <begin position="47"/>
        <end position="61"/>
    </location>
</feature>
<dbReference type="GO" id="GO:0046872">
    <property type="term" value="F:metal ion binding"/>
    <property type="evidence" value="ECO:0007669"/>
    <property type="project" value="UniProtKB-KW"/>
</dbReference>
<evidence type="ECO:0000313" key="11">
    <source>
        <dbReference type="Proteomes" id="UP001597119"/>
    </source>
</evidence>
<dbReference type="PROSITE" id="PS51318">
    <property type="entry name" value="TAT"/>
    <property type="match status" value="1"/>
</dbReference>
<keyword evidence="6" id="KW-0472">Membrane</keyword>
<proteinExistence type="predicted"/>
<keyword evidence="5 7" id="KW-0186">Copper</keyword>
<organism evidence="10 11">
    <name type="scientific">Halorientalis brevis</name>
    <dbReference type="NCBI Taxonomy" id="1126241"/>
    <lineage>
        <taxon>Archaea</taxon>
        <taxon>Methanobacteriati</taxon>
        <taxon>Methanobacteriota</taxon>
        <taxon>Stenosarchaea group</taxon>
        <taxon>Halobacteria</taxon>
        <taxon>Halobacteriales</taxon>
        <taxon>Haloarculaceae</taxon>
        <taxon>Halorientalis</taxon>
    </lineage>
</organism>
<dbReference type="Proteomes" id="UP001597119">
    <property type="component" value="Unassembled WGS sequence"/>
</dbReference>
<dbReference type="AlphaFoldDB" id="A0ABD6CHK9"/>
<dbReference type="InterPro" id="IPR006311">
    <property type="entry name" value="TAT_signal"/>
</dbReference>
<feature type="binding site" evidence="7">
    <location>
        <position position="251"/>
    </location>
    <ligand>
        <name>Cu cation</name>
        <dbReference type="ChEBI" id="CHEBI:23378"/>
    </ligand>
</feature>
<evidence type="ECO:0000256" key="4">
    <source>
        <dbReference type="ARBA" id="ARBA00022982"/>
    </source>
</evidence>
<reference evidence="10 11" key="1">
    <citation type="journal article" date="2019" name="Int. J. Syst. Evol. Microbiol.">
        <title>The Global Catalogue of Microorganisms (GCM) 10K type strain sequencing project: providing services to taxonomists for standard genome sequencing and annotation.</title>
        <authorList>
            <consortium name="The Broad Institute Genomics Platform"/>
            <consortium name="The Broad Institute Genome Sequencing Center for Infectious Disease"/>
            <person name="Wu L."/>
            <person name="Ma J."/>
        </authorList>
    </citation>
    <scope>NUCLEOTIDE SEQUENCE [LARGE SCALE GENOMIC DNA]</scope>
    <source>
        <strain evidence="10 11">CGMCC 1.12125</strain>
    </source>
</reference>
<keyword evidence="3 7" id="KW-0479">Metal-binding</keyword>
<feature type="domain" description="Blue (type 1) copper" evidence="9">
    <location>
        <begin position="219"/>
        <end position="302"/>
    </location>
</feature>
<feature type="domain" description="Blue (type 1) copper" evidence="9">
    <location>
        <begin position="101"/>
        <end position="179"/>
    </location>
</feature>
<dbReference type="PANTHER" id="PTHR34192">
    <property type="entry name" value="PLASTOCYANIN MAJOR ISOFORM, CHLOROPLASTIC-RELATED"/>
    <property type="match status" value="1"/>
</dbReference>
<dbReference type="Pfam" id="PF00127">
    <property type="entry name" value="Copper-bind"/>
    <property type="match status" value="2"/>
</dbReference>
<dbReference type="Gene3D" id="2.60.40.420">
    <property type="entry name" value="Cupredoxins - blue copper proteins"/>
    <property type="match status" value="2"/>
</dbReference>
<dbReference type="InterPro" id="IPR017533">
    <property type="entry name" value="Halocyanin"/>
</dbReference>
<protein>
    <submittedName>
        <fullName evidence="10">Halocyanin domain-containing protein</fullName>
    </submittedName>
</protein>
<accession>A0ABD6CHK9</accession>
<keyword evidence="11" id="KW-1185">Reference proteome</keyword>
<feature type="binding site" evidence="7">
    <location>
        <position position="287"/>
    </location>
    <ligand>
        <name>Cu cation</name>
        <dbReference type="ChEBI" id="CHEBI:23378"/>
    </ligand>
</feature>
<name>A0ABD6CHK9_9EURY</name>
<comment type="cofactor">
    <cofactor evidence="7">
        <name>Cu(2+)</name>
        <dbReference type="ChEBI" id="CHEBI:29036"/>
    </cofactor>
    <text evidence="7">The crystal structure with reduced Cu(1+) has also been determined.</text>
</comment>
<dbReference type="GO" id="GO:0016020">
    <property type="term" value="C:membrane"/>
    <property type="evidence" value="ECO:0007669"/>
    <property type="project" value="UniProtKB-SubCell"/>
</dbReference>
<dbReference type="NCBIfam" id="TIGR03102">
    <property type="entry name" value="halo_cynanin"/>
    <property type="match status" value="1"/>
</dbReference>
<dbReference type="PRINTS" id="PR00157">
    <property type="entry name" value="PLASTOCYANIN"/>
</dbReference>
<dbReference type="InterPro" id="IPR002387">
    <property type="entry name" value="Plastocyanin"/>
</dbReference>
<dbReference type="InterPro" id="IPR008972">
    <property type="entry name" value="Cupredoxin"/>
</dbReference>
<sequence length="302" mass="32543">MERSPKRRRFLKSTAVIGIAASAGCLSAGQSSSDGPATDDETPASGDRTSPTADPTATAESLTPPDDLDEWLADANGYTGRPARFGAGDRPTIRVGEPVDDALAFAPAVIEVPPMTKVRWDWTGHGGQQNVVALDGTFDSGRTNAQAGTEYHYVFEDTGEYPFVSEPHRDEGMKGAVIVREPPSTGNETVDMWLRDADNFEGEIADRTDAGTVTIETGTELNNGYFGFEPPVLKISSGTRVEWNWSGVAPHNVVFQNADIHSGKVRDDAGVHFQHTFEESGTYRYACQPHRGLGEKGAIIVE</sequence>
<dbReference type="RefSeq" id="WP_247381231.1">
    <property type="nucleotide sequence ID" value="NZ_JALLGV010000009.1"/>
</dbReference>
<dbReference type="EMBL" id="JBHUDJ010000015">
    <property type="protein sequence ID" value="MFD1589353.1"/>
    <property type="molecule type" value="Genomic_DNA"/>
</dbReference>
<dbReference type="PROSITE" id="PS51257">
    <property type="entry name" value="PROKAR_LIPOPROTEIN"/>
    <property type="match status" value="1"/>
</dbReference>
<evidence type="ECO:0000313" key="10">
    <source>
        <dbReference type="EMBL" id="MFD1589353.1"/>
    </source>
</evidence>
<evidence type="ECO:0000256" key="2">
    <source>
        <dbReference type="ARBA" id="ARBA00022448"/>
    </source>
</evidence>
<keyword evidence="2" id="KW-0813">Transport</keyword>
<evidence type="ECO:0000256" key="7">
    <source>
        <dbReference type="PIRSR" id="PIRSR602387-1"/>
    </source>
</evidence>
<evidence type="ECO:0000259" key="9">
    <source>
        <dbReference type="Pfam" id="PF00127"/>
    </source>
</evidence>
<evidence type="ECO:0000256" key="6">
    <source>
        <dbReference type="ARBA" id="ARBA00023136"/>
    </source>
</evidence>
<comment type="caution">
    <text evidence="10">The sequence shown here is derived from an EMBL/GenBank/DDBJ whole genome shotgun (WGS) entry which is preliminary data.</text>
</comment>
<dbReference type="SUPFAM" id="SSF49503">
    <property type="entry name" value="Cupredoxins"/>
    <property type="match status" value="2"/>
</dbReference>
<keyword evidence="4" id="KW-0249">Electron transport</keyword>
<dbReference type="CDD" id="cd04220">
    <property type="entry name" value="Halocyanin"/>
    <property type="match status" value="2"/>
</dbReference>
<evidence type="ECO:0000256" key="5">
    <source>
        <dbReference type="ARBA" id="ARBA00023008"/>
    </source>
</evidence>
<gene>
    <name evidence="10" type="ORF">ACFR9U_20445</name>
</gene>
<feature type="binding site" evidence="7">
    <location>
        <position position="290"/>
    </location>
    <ligand>
        <name>Cu cation</name>
        <dbReference type="ChEBI" id="CHEBI:23378"/>
    </ligand>
</feature>
<evidence type="ECO:0000256" key="3">
    <source>
        <dbReference type="ARBA" id="ARBA00022723"/>
    </source>
</evidence>
<dbReference type="PANTHER" id="PTHR34192:SF10">
    <property type="entry name" value="PLASTOCYANIN MAJOR ISOFORM, CHLOROPLASTIC-RELATED"/>
    <property type="match status" value="1"/>
</dbReference>
<feature type="region of interest" description="Disordered" evidence="8">
    <location>
        <begin position="24"/>
        <end position="74"/>
    </location>
</feature>
<dbReference type="InterPro" id="IPR000923">
    <property type="entry name" value="BlueCu_1"/>
</dbReference>
<evidence type="ECO:0000256" key="8">
    <source>
        <dbReference type="SAM" id="MobiDB-lite"/>
    </source>
</evidence>
<comment type="subcellular location">
    <subcellularLocation>
        <location evidence="1">Membrane</location>
    </subcellularLocation>
</comment>